<dbReference type="RefSeq" id="WP_133332717.1">
    <property type="nucleotide sequence ID" value="NZ_JAVGVR010000001.1"/>
</dbReference>
<dbReference type="GO" id="GO:0005886">
    <property type="term" value="C:plasma membrane"/>
    <property type="evidence" value="ECO:0007669"/>
    <property type="project" value="UniProtKB-SubCell"/>
</dbReference>
<dbReference type="EC" id="3.4.-.-" evidence="11"/>
<sequence>MLAIILAGIAPGLALLSYFYLRDKYEPEPLSLVIRTFLYGALLIFPISFFEYVIETENLITAKTDTVLFSSGILEEVLKWLVLYFIAYRNAEFDEPFDGIVYGTSVALGFATAENIVYLMTNGVEIALNRALLPVPSHALFGVMMGFYMSKAKFTKGKKLFWIFISLMVPSVLHGVFNYLLLNEDSWVMTMIPFMIFLWLLGMKKVRRAEFLSMNHFNKQ</sequence>
<evidence type="ECO:0000256" key="10">
    <source>
        <dbReference type="ARBA" id="ARBA00030345"/>
    </source>
</evidence>
<reference evidence="13" key="2">
    <citation type="submission" date="2023-08" db="EMBL/GenBank/DDBJ databases">
        <title>Nitrogen cycling bacteria in agricultural field soils.</title>
        <authorList>
            <person name="Jang J."/>
        </authorList>
    </citation>
    <scope>NUCLEOTIDE SEQUENCE</scope>
    <source>
        <strain evidence="13">PS3-36</strain>
    </source>
</reference>
<comment type="function">
    <text evidence="11">Involved in the degradation of specific anti-sigma factors.</text>
</comment>
<evidence type="ECO:0000256" key="1">
    <source>
        <dbReference type="ARBA" id="ARBA00004651"/>
    </source>
</evidence>
<feature type="transmembrane region" description="Helical" evidence="12">
    <location>
        <begin position="187"/>
        <end position="203"/>
    </location>
</feature>
<evidence type="ECO:0000256" key="6">
    <source>
        <dbReference type="ARBA" id="ARBA00022692"/>
    </source>
</evidence>
<comment type="subcellular location">
    <subcellularLocation>
        <location evidence="1">Cell membrane</location>
        <topology evidence="1">Multi-pass membrane protein</topology>
    </subcellularLocation>
</comment>
<dbReference type="NCBIfam" id="NF033739">
    <property type="entry name" value="intramemb_PrsW"/>
    <property type="match status" value="1"/>
</dbReference>
<dbReference type="Pfam" id="PF13367">
    <property type="entry name" value="PrsW-protease"/>
    <property type="match status" value="1"/>
</dbReference>
<dbReference type="AlphaFoldDB" id="A0A4R5VZW0"/>
<evidence type="ECO:0000256" key="12">
    <source>
        <dbReference type="SAM" id="Phobius"/>
    </source>
</evidence>
<keyword evidence="8 12" id="KW-1133">Transmembrane helix</keyword>
<evidence type="ECO:0000256" key="4">
    <source>
        <dbReference type="ARBA" id="ARBA00022475"/>
    </source>
</evidence>
<comment type="caution">
    <text evidence="14">The sequence shown here is derived from an EMBL/GenBank/DDBJ whole genome shotgun (WGS) entry which is preliminary data.</text>
</comment>
<dbReference type="GO" id="GO:0006508">
    <property type="term" value="P:proteolysis"/>
    <property type="evidence" value="ECO:0007669"/>
    <property type="project" value="UniProtKB-KW"/>
</dbReference>
<evidence type="ECO:0000256" key="9">
    <source>
        <dbReference type="ARBA" id="ARBA00023136"/>
    </source>
</evidence>
<dbReference type="EMBL" id="SMYO01000001">
    <property type="protein sequence ID" value="TDK65138.1"/>
    <property type="molecule type" value="Genomic_DNA"/>
</dbReference>
<keyword evidence="5 11" id="KW-0645">Protease</keyword>
<evidence type="ECO:0000256" key="8">
    <source>
        <dbReference type="ARBA" id="ARBA00022989"/>
    </source>
</evidence>
<reference evidence="14 15" key="1">
    <citation type="submission" date="2019-03" db="EMBL/GenBank/DDBJ databases">
        <title>Bacillus niacini sp. nov. a Nicotinate-Metabolizing Mesophile Isolated from Soil.</title>
        <authorList>
            <person name="Zhang G."/>
        </authorList>
    </citation>
    <scope>NUCLEOTIDE SEQUENCE [LARGE SCALE GENOMIC DNA]</scope>
    <source>
        <strain evidence="14 15">WN066</strain>
    </source>
</reference>
<dbReference type="Proteomes" id="UP000295132">
    <property type="component" value="Unassembled WGS sequence"/>
</dbReference>
<dbReference type="InterPro" id="IPR026898">
    <property type="entry name" value="PrsW"/>
</dbReference>
<keyword evidence="14" id="KW-0482">Metalloprotease</keyword>
<organism evidence="14 15">
    <name type="scientific">Bacillus salipaludis</name>
    <dbReference type="NCBI Taxonomy" id="2547811"/>
    <lineage>
        <taxon>Bacteria</taxon>
        <taxon>Bacillati</taxon>
        <taxon>Bacillota</taxon>
        <taxon>Bacilli</taxon>
        <taxon>Bacillales</taxon>
        <taxon>Bacillaceae</taxon>
        <taxon>Bacillus</taxon>
    </lineage>
</organism>
<dbReference type="GO" id="GO:0008237">
    <property type="term" value="F:metallopeptidase activity"/>
    <property type="evidence" value="ECO:0007669"/>
    <property type="project" value="UniProtKB-KW"/>
</dbReference>
<evidence type="ECO:0000313" key="16">
    <source>
        <dbReference type="Proteomes" id="UP001178888"/>
    </source>
</evidence>
<feature type="transmembrane region" description="Helical" evidence="12">
    <location>
        <begin position="160"/>
        <end position="181"/>
    </location>
</feature>
<accession>A0A4R5VZW0</accession>
<name>A0A4R5VZW0_9BACI</name>
<evidence type="ECO:0000256" key="3">
    <source>
        <dbReference type="ARBA" id="ARBA00018997"/>
    </source>
</evidence>
<evidence type="ECO:0000313" key="14">
    <source>
        <dbReference type="EMBL" id="TDK65138.1"/>
    </source>
</evidence>
<dbReference type="InterPro" id="IPR023596">
    <property type="entry name" value="Peptidase_PrsW_arch/bac"/>
</dbReference>
<protein>
    <recommendedName>
        <fullName evidence="3 11">Protease PrsW</fullName>
        <ecNumber evidence="11">3.4.-.-</ecNumber>
    </recommendedName>
    <alternativeName>
        <fullName evidence="10 11">Protease responsible for activating sigma-W</fullName>
    </alternativeName>
</protein>
<evidence type="ECO:0000256" key="2">
    <source>
        <dbReference type="ARBA" id="ARBA00009165"/>
    </source>
</evidence>
<evidence type="ECO:0000313" key="15">
    <source>
        <dbReference type="Proteomes" id="UP000295132"/>
    </source>
</evidence>
<comment type="similarity">
    <text evidence="2 11">Belongs to the protease PrsW family.</text>
</comment>
<keyword evidence="7 11" id="KW-0378">Hydrolase</keyword>
<dbReference type="PANTHER" id="PTHR36844:SF1">
    <property type="entry name" value="PROTEASE PRSW"/>
    <property type="match status" value="1"/>
</dbReference>
<feature type="transmembrane region" description="Helical" evidence="12">
    <location>
        <begin position="32"/>
        <end position="54"/>
    </location>
</feature>
<feature type="transmembrane region" description="Helical" evidence="12">
    <location>
        <begin position="66"/>
        <end position="87"/>
    </location>
</feature>
<keyword evidence="6 12" id="KW-0812">Transmembrane</keyword>
<dbReference type="EMBL" id="JAVGVR010000001">
    <property type="protein sequence ID" value="MDQ6596381.1"/>
    <property type="molecule type" value="Genomic_DNA"/>
</dbReference>
<dbReference type="PIRSF" id="PIRSF016933">
    <property type="entry name" value="PrsW"/>
    <property type="match status" value="1"/>
</dbReference>
<gene>
    <name evidence="14" type="primary">prsW</name>
    <name evidence="14" type="ORF">E2K98_02555</name>
    <name evidence="13" type="ORF">RCG21_08305</name>
</gene>
<keyword evidence="4 11" id="KW-1003">Cell membrane</keyword>
<evidence type="ECO:0000256" key="7">
    <source>
        <dbReference type="ARBA" id="ARBA00022801"/>
    </source>
</evidence>
<evidence type="ECO:0000256" key="5">
    <source>
        <dbReference type="ARBA" id="ARBA00022670"/>
    </source>
</evidence>
<proteinExistence type="inferred from homology"/>
<feature type="transmembrane region" description="Helical" evidence="12">
    <location>
        <begin position="127"/>
        <end position="148"/>
    </location>
</feature>
<keyword evidence="9 11" id="KW-0472">Membrane</keyword>
<evidence type="ECO:0000256" key="11">
    <source>
        <dbReference type="PIRNR" id="PIRNR016933"/>
    </source>
</evidence>
<evidence type="ECO:0000313" key="13">
    <source>
        <dbReference type="EMBL" id="MDQ6596381.1"/>
    </source>
</evidence>
<dbReference type="PANTHER" id="PTHR36844">
    <property type="entry name" value="PROTEASE PRSW"/>
    <property type="match status" value="1"/>
</dbReference>
<dbReference type="Proteomes" id="UP001178888">
    <property type="component" value="Unassembled WGS sequence"/>
</dbReference>
<keyword evidence="16" id="KW-1185">Reference proteome</keyword>